<evidence type="ECO:0000256" key="2">
    <source>
        <dbReference type="ARBA" id="ARBA00022679"/>
    </source>
</evidence>
<keyword evidence="3" id="KW-0949">S-adenosyl-L-methionine</keyword>
<dbReference type="PANTHER" id="PTHR45747:SF4">
    <property type="entry name" value="HISTONE-LYSINE N-METHYLTRANSFERASE E(Z)"/>
    <property type="match status" value="1"/>
</dbReference>
<name>A0ABD3I0S7_9MARC</name>
<dbReference type="EMBL" id="JBJQOH010000002">
    <property type="protein sequence ID" value="KAL3696826.1"/>
    <property type="molecule type" value="Genomic_DNA"/>
</dbReference>
<keyword evidence="4" id="KW-0805">Transcription regulation</keyword>
<keyword evidence="5" id="KW-0804">Transcription</keyword>
<keyword evidence="2" id="KW-0808">Transferase</keyword>
<reference evidence="7 8" key="1">
    <citation type="submission" date="2024-09" db="EMBL/GenBank/DDBJ databases">
        <title>Chromosome-scale assembly of Riccia sorocarpa.</title>
        <authorList>
            <person name="Paukszto L."/>
        </authorList>
    </citation>
    <scope>NUCLEOTIDE SEQUENCE [LARGE SCALE GENOMIC DNA]</scope>
    <source>
        <strain evidence="7">LP-2024</strain>
        <tissue evidence="7">Aerial parts of the thallus</tissue>
    </source>
</reference>
<dbReference type="PANTHER" id="PTHR45747">
    <property type="entry name" value="HISTONE-LYSINE N-METHYLTRANSFERASE E(Z)"/>
    <property type="match status" value="1"/>
</dbReference>
<dbReference type="Gene3D" id="2.170.270.10">
    <property type="entry name" value="SET domain"/>
    <property type="match status" value="1"/>
</dbReference>
<dbReference type="InterPro" id="IPR045318">
    <property type="entry name" value="EZH1/2-like"/>
</dbReference>
<evidence type="ECO:0000256" key="1">
    <source>
        <dbReference type="ARBA" id="ARBA00022603"/>
    </source>
</evidence>
<dbReference type="SUPFAM" id="SSF69572">
    <property type="entry name" value="Activating enzymes of the ubiquitin-like proteins"/>
    <property type="match status" value="1"/>
</dbReference>
<dbReference type="InterPro" id="IPR035985">
    <property type="entry name" value="Ubiquitin-activating_enz"/>
</dbReference>
<accession>A0ABD3I0S7</accession>
<evidence type="ECO:0000256" key="5">
    <source>
        <dbReference type="ARBA" id="ARBA00023163"/>
    </source>
</evidence>
<evidence type="ECO:0000259" key="6">
    <source>
        <dbReference type="PROSITE" id="PS51633"/>
    </source>
</evidence>
<evidence type="ECO:0000256" key="3">
    <source>
        <dbReference type="ARBA" id="ARBA00022691"/>
    </source>
</evidence>
<dbReference type="Proteomes" id="UP001633002">
    <property type="component" value="Unassembled WGS sequence"/>
</dbReference>
<dbReference type="SUPFAM" id="SSF82199">
    <property type="entry name" value="SET domain"/>
    <property type="match status" value="1"/>
</dbReference>
<feature type="domain" description="CXC" evidence="6">
    <location>
        <begin position="1"/>
        <end position="75"/>
    </location>
</feature>
<evidence type="ECO:0000313" key="7">
    <source>
        <dbReference type="EMBL" id="KAL3696826.1"/>
    </source>
</evidence>
<keyword evidence="1" id="KW-0489">Methyltransferase</keyword>
<organism evidence="7 8">
    <name type="scientific">Riccia sorocarpa</name>
    <dbReference type="NCBI Taxonomy" id="122646"/>
    <lineage>
        <taxon>Eukaryota</taxon>
        <taxon>Viridiplantae</taxon>
        <taxon>Streptophyta</taxon>
        <taxon>Embryophyta</taxon>
        <taxon>Marchantiophyta</taxon>
        <taxon>Marchantiopsida</taxon>
        <taxon>Marchantiidae</taxon>
        <taxon>Marchantiales</taxon>
        <taxon>Ricciaceae</taxon>
        <taxon>Riccia</taxon>
    </lineage>
</organism>
<evidence type="ECO:0000313" key="8">
    <source>
        <dbReference type="Proteomes" id="UP001633002"/>
    </source>
</evidence>
<sequence>MWLPLQLRKQFPCQLNGTCCEKYCGCAKSCQNRFRGCHCATRQCCSGRECDPDVCRNCWRGCGDGKLVYPQQPEEKEHYTCHNMKLLLKQQQRVLLSKSDVAGWGAFLRNTVNKHEYLGEYTGELISHREADKRGKIYDRENSSSWWLVTQFPLFWSHYNSVDFLWTFKKKDDDKELEYSKKSCSLEDSLSVRWDSLPKRASKLFFATRIVEEFEQKVDGQPGQLTSRDVPALIAQGTELLQEQVLSWKTMVPAIESLFKKIAEAGSFELSPVCAILGGVLGQEVLKLLSCKGEPIQNFFFFDASDGKGMVEEVTP</sequence>
<protein>
    <recommendedName>
        <fullName evidence="6">CXC domain-containing protein</fullName>
    </recommendedName>
</protein>
<dbReference type="PROSITE" id="PS51633">
    <property type="entry name" value="CXC"/>
    <property type="match status" value="1"/>
</dbReference>
<gene>
    <name evidence="7" type="ORF">R1sor_010902</name>
</gene>
<dbReference type="GO" id="GO:0008168">
    <property type="term" value="F:methyltransferase activity"/>
    <property type="evidence" value="ECO:0007669"/>
    <property type="project" value="UniProtKB-KW"/>
</dbReference>
<dbReference type="GO" id="GO:0032259">
    <property type="term" value="P:methylation"/>
    <property type="evidence" value="ECO:0007669"/>
    <property type="project" value="UniProtKB-KW"/>
</dbReference>
<dbReference type="InterPro" id="IPR026489">
    <property type="entry name" value="CXC_dom"/>
</dbReference>
<proteinExistence type="predicted"/>
<keyword evidence="8" id="KW-1185">Reference proteome</keyword>
<dbReference type="InterPro" id="IPR046341">
    <property type="entry name" value="SET_dom_sf"/>
</dbReference>
<dbReference type="AlphaFoldDB" id="A0ABD3I0S7"/>
<evidence type="ECO:0000256" key="4">
    <source>
        <dbReference type="ARBA" id="ARBA00023015"/>
    </source>
</evidence>
<comment type="caution">
    <text evidence="7">The sequence shown here is derived from an EMBL/GenBank/DDBJ whole genome shotgun (WGS) entry which is preliminary data.</text>
</comment>